<dbReference type="Proteomes" id="UP000821865">
    <property type="component" value="Chromosome 1"/>
</dbReference>
<evidence type="ECO:0000313" key="1">
    <source>
        <dbReference type="EMBL" id="KAH7978245.1"/>
    </source>
</evidence>
<comment type="caution">
    <text evidence="1">The sequence shown here is derived from an EMBL/GenBank/DDBJ whole genome shotgun (WGS) entry which is preliminary data.</text>
</comment>
<name>A0ACB8DVB2_DERSI</name>
<sequence>MELIEFDRAIDALTDKEVEADLTTAFEYEQKISFTKTSVRLATEPRPPILPGPTEQLASPPYAAAPSATPGVSPAASFSRAALPKLHIRSFSGERCDWQGFWDRYQASIHGNDLLSKIDKFKYLVTYLSGSAKTAIQGIRLAEAKYDIAIKVLSEPVRLSRHAGQ</sequence>
<protein>
    <submittedName>
        <fullName evidence="1">Uncharacterized protein</fullName>
    </submittedName>
</protein>
<accession>A0ACB8DVB2</accession>
<reference evidence="1" key="1">
    <citation type="submission" date="2020-05" db="EMBL/GenBank/DDBJ databases">
        <title>Large-scale comparative analyses of tick genomes elucidate their genetic diversity and vector capacities.</title>
        <authorList>
            <person name="Jia N."/>
            <person name="Wang J."/>
            <person name="Shi W."/>
            <person name="Du L."/>
            <person name="Sun Y."/>
            <person name="Zhan W."/>
            <person name="Jiang J."/>
            <person name="Wang Q."/>
            <person name="Zhang B."/>
            <person name="Ji P."/>
            <person name="Sakyi L.B."/>
            <person name="Cui X."/>
            <person name="Yuan T."/>
            <person name="Jiang B."/>
            <person name="Yang W."/>
            <person name="Lam T.T.-Y."/>
            <person name="Chang Q."/>
            <person name="Ding S."/>
            <person name="Wang X."/>
            <person name="Zhu J."/>
            <person name="Ruan X."/>
            <person name="Zhao L."/>
            <person name="Wei J."/>
            <person name="Que T."/>
            <person name="Du C."/>
            <person name="Cheng J."/>
            <person name="Dai P."/>
            <person name="Han X."/>
            <person name="Huang E."/>
            <person name="Gao Y."/>
            <person name="Liu J."/>
            <person name="Shao H."/>
            <person name="Ye R."/>
            <person name="Li L."/>
            <person name="Wei W."/>
            <person name="Wang X."/>
            <person name="Wang C."/>
            <person name="Yang T."/>
            <person name="Huo Q."/>
            <person name="Li W."/>
            <person name="Guo W."/>
            <person name="Chen H."/>
            <person name="Zhou L."/>
            <person name="Ni X."/>
            <person name="Tian J."/>
            <person name="Zhou Y."/>
            <person name="Sheng Y."/>
            <person name="Liu T."/>
            <person name="Pan Y."/>
            <person name="Xia L."/>
            <person name="Li J."/>
            <person name="Zhao F."/>
            <person name="Cao W."/>
        </authorList>
    </citation>
    <scope>NUCLEOTIDE SEQUENCE</scope>
    <source>
        <strain evidence="1">Dsil-2018</strain>
    </source>
</reference>
<dbReference type="EMBL" id="CM023470">
    <property type="protein sequence ID" value="KAH7978245.1"/>
    <property type="molecule type" value="Genomic_DNA"/>
</dbReference>
<keyword evidence="2" id="KW-1185">Reference proteome</keyword>
<organism evidence="1 2">
    <name type="scientific">Dermacentor silvarum</name>
    <name type="common">Tick</name>
    <dbReference type="NCBI Taxonomy" id="543639"/>
    <lineage>
        <taxon>Eukaryota</taxon>
        <taxon>Metazoa</taxon>
        <taxon>Ecdysozoa</taxon>
        <taxon>Arthropoda</taxon>
        <taxon>Chelicerata</taxon>
        <taxon>Arachnida</taxon>
        <taxon>Acari</taxon>
        <taxon>Parasitiformes</taxon>
        <taxon>Ixodida</taxon>
        <taxon>Ixodoidea</taxon>
        <taxon>Ixodidae</taxon>
        <taxon>Rhipicephalinae</taxon>
        <taxon>Dermacentor</taxon>
    </lineage>
</organism>
<gene>
    <name evidence="1" type="ORF">HPB49_004907</name>
</gene>
<evidence type="ECO:0000313" key="2">
    <source>
        <dbReference type="Proteomes" id="UP000821865"/>
    </source>
</evidence>
<proteinExistence type="predicted"/>